<accession>A0A0D2N9E2</accession>
<reference evidence="3" key="1">
    <citation type="submission" date="2014-04" db="EMBL/GenBank/DDBJ databases">
        <title>Evolutionary Origins and Diversification of the Mycorrhizal Mutualists.</title>
        <authorList>
            <consortium name="DOE Joint Genome Institute"/>
            <consortium name="Mycorrhizal Genomics Consortium"/>
            <person name="Kohler A."/>
            <person name="Kuo A."/>
            <person name="Nagy L.G."/>
            <person name="Floudas D."/>
            <person name="Copeland A."/>
            <person name="Barry K.W."/>
            <person name="Cichocki N."/>
            <person name="Veneault-Fourrey C."/>
            <person name="LaButti K."/>
            <person name="Lindquist E.A."/>
            <person name="Lipzen A."/>
            <person name="Lundell T."/>
            <person name="Morin E."/>
            <person name="Murat C."/>
            <person name="Riley R."/>
            <person name="Ohm R."/>
            <person name="Sun H."/>
            <person name="Tunlid A."/>
            <person name="Henrissat B."/>
            <person name="Grigoriev I.V."/>
            <person name="Hibbett D.S."/>
            <person name="Martin F."/>
        </authorList>
    </citation>
    <scope>NUCLEOTIDE SEQUENCE [LARGE SCALE GENOMIC DNA]</scope>
    <source>
        <strain evidence="3">FD-334 SS-4</strain>
    </source>
</reference>
<dbReference type="AlphaFoldDB" id="A0A0D2N9E2"/>
<feature type="compositionally biased region" description="Polar residues" evidence="1">
    <location>
        <begin position="1"/>
        <end position="10"/>
    </location>
</feature>
<feature type="region of interest" description="Disordered" evidence="1">
    <location>
        <begin position="1"/>
        <end position="63"/>
    </location>
</feature>
<dbReference type="EMBL" id="KN817637">
    <property type="protein sequence ID" value="KJA15714.1"/>
    <property type="molecule type" value="Genomic_DNA"/>
</dbReference>
<evidence type="ECO:0000256" key="1">
    <source>
        <dbReference type="SAM" id="MobiDB-lite"/>
    </source>
</evidence>
<dbReference type="Proteomes" id="UP000054270">
    <property type="component" value="Unassembled WGS sequence"/>
</dbReference>
<keyword evidence="3" id="KW-1185">Reference proteome</keyword>
<evidence type="ECO:0000313" key="3">
    <source>
        <dbReference type="Proteomes" id="UP000054270"/>
    </source>
</evidence>
<name>A0A0D2N9E2_HYPSF</name>
<feature type="compositionally biased region" description="Basic and acidic residues" evidence="1">
    <location>
        <begin position="52"/>
        <end position="62"/>
    </location>
</feature>
<protein>
    <submittedName>
        <fullName evidence="2">Uncharacterized protein</fullName>
    </submittedName>
</protein>
<evidence type="ECO:0000313" key="2">
    <source>
        <dbReference type="EMBL" id="KJA15714.1"/>
    </source>
</evidence>
<gene>
    <name evidence="2" type="ORF">HYPSUDRAFT_207644</name>
</gene>
<organism evidence="2 3">
    <name type="scientific">Hypholoma sublateritium (strain FD-334 SS-4)</name>
    <dbReference type="NCBI Taxonomy" id="945553"/>
    <lineage>
        <taxon>Eukaryota</taxon>
        <taxon>Fungi</taxon>
        <taxon>Dikarya</taxon>
        <taxon>Basidiomycota</taxon>
        <taxon>Agaricomycotina</taxon>
        <taxon>Agaricomycetes</taxon>
        <taxon>Agaricomycetidae</taxon>
        <taxon>Agaricales</taxon>
        <taxon>Agaricineae</taxon>
        <taxon>Strophariaceae</taxon>
        <taxon>Hypholoma</taxon>
    </lineage>
</organism>
<sequence length="185" mass="20240">MQQPSVSSQIRLPPSHTRSVRRREASLRMHRHKGMPSHPRTVPDGAEANSAVDRRTADEDRRPLHRACACTSAAMSHPARSESAPWNKTGRPHSAYALIDARITHPWAKHTGPRVALSDAPWLDAANDGRCLLKGARCTSVQTVPSCAPASTPPTAASFHKWRAALRYLQATAPVHPRTVHTAQP</sequence>
<proteinExistence type="predicted"/>